<evidence type="ECO:0000313" key="1">
    <source>
        <dbReference type="EMBL" id="KAJ5357204.1"/>
    </source>
</evidence>
<dbReference type="Proteomes" id="UP001148299">
    <property type="component" value="Unassembled WGS sequence"/>
</dbReference>
<proteinExistence type="predicted"/>
<reference evidence="1" key="2">
    <citation type="journal article" date="2023" name="IMA Fungus">
        <title>Comparative genomic study of the Penicillium genus elucidates a diverse pangenome and 15 lateral gene transfer events.</title>
        <authorList>
            <person name="Petersen C."/>
            <person name="Sorensen T."/>
            <person name="Nielsen M.R."/>
            <person name="Sondergaard T.E."/>
            <person name="Sorensen J.L."/>
            <person name="Fitzpatrick D.A."/>
            <person name="Frisvad J.C."/>
            <person name="Nielsen K.L."/>
        </authorList>
    </citation>
    <scope>NUCLEOTIDE SEQUENCE</scope>
    <source>
        <strain evidence="1">IBT 35675</strain>
    </source>
</reference>
<comment type="caution">
    <text evidence="1">The sequence shown here is derived from an EMBL/GenBank/DDBJ whole genome shotgun (WGS) entry which is preliminary data.</text>
</comment>
<organism evidence="1 2">
    <name type="scientific">Penicillium brevicompactum</name>
    <dbReference type="NCBI Taxonomy" id="5074"/>
    <lineage>
        <taxon>Eukaryota</taxon>
        <taxon>Fungi</taxon>
        <taxon>Dikarya</taxon>
        <taxon>Ascomycota</taxon>
        <taxon>Pezizomycotina</taxon>
        <taxon>Eurotiomycetes</taxon>
        <taxon>Eurotiomycetidae</taxon>
        <taxon>Eurotiales</taxon>
        <taxon>Aspergillaceae</taxon>
        <taxon>Penicillium</taxon>
    </lineage>
</organism>
<accession>A0A9W9UUM3</accession>
<keyword evidence="2" id="KW-1185">Reference proteome</keyword>
<dbReference type="AlphaFoldDB" id="A0A9W9UUM3"/>
<dbReference type="EMBL" id="JAPZBR010000003">
    <property type="protein sequence ID" value="KAJ5357204.1"/>
    <property type="molecule type" value="Genomic_DNA"/>
</dbReference>
<sequence length="144" mass="15872">MLQDDCALIVDVQSDTFPIQDFNHLVLLLHDNDSCELVYVWQLAGFQSRLTANHDPMSQEKWTVGPGLAQSSGVSVACTVTSVPTILTAAADADYAVPIRTADEEIVNESLMNLLKKLTMRIPSVVCRWSSDRRPFDAVSFGDD</sequence>
<evidence type="ECO:0000313" key="2">
    <source>
        <dbReference type="Proteomes" id="UP001148299"/>
    </source>
</evidence>
<gene>
    <name evidence="1" type="ORF">N7541_004362</name>
</gene>
<reference evidence="1" key="1">
    <citation type="submission" date="2022-12" db="EMBL/GenBank/DDBJ databases">
        <authorList>
            <person name="Petersen C."/>
        </authorList>
    </citation>
    <scope>NUCLEOTIDE SEQUENCE</scope>
    <source>
        <strain evidence="1">IBT 35675</strain>
    </source>
</reference>
<name>A0A9W9UUM3_PENBR</name>
<protein>
    <submittedName>
        <fullName evidence="1">Uncharacterized protein</fullName>
    </submittedName>
</protein>